<protein>
    <submittedName>
        <fullName evidence="2">Transposase</fullName>
    </submittedName>
</protein>
<gene>
    <name evidence="2" type="ORF">KME07_08635</name>
</gene>
<dbReference type="InterPro" id="IPR038721">
    <property type="entry name" value="IS701-like_DDE_dom"/>
</dbReference>
<organism evidence="2 3">
    <name type="scientific">Pegethrix bostrychoides GSE-TBD4-15B</name>
    <dbReference type="NCBI Taxonomy" id="2839662"/>
    <lineage>
        <taxon>Bacteria</taxon>
        <taxon>Bacillati</taxon>
        <taxon>Cyanobacteriota</taxon>
        <taxon>Cyanophyceae</taxon>
        <taxon>Oculatellales</taxon>
        <taxon>Oculatellaceae</taxon>
        <taxon>Pegethrix</taxon>
    </lineage>
</organism>
<reference evidence="2" key="2">
    <citation type="journal article" date="2022" name="Microbiol. Resour. Announc.">
        <title>Metagenome Sequencing to Explore Phylogenomics of Terrestrial Cyanobacteria.</title>
        <authorList>
            <person name="Ward R.D."/>
            <person name="Stajich J.E."/>
            <person name="Johansen J.R."/>
            <person name="Huntemann M."/>
            <person name="Clum A."/>
            <person name="Foster B."/>
            <person name="Foster B."/>
            <person name="Roux S."/>
            <person name="Palaniappan K."/>
            <person name="Varghese N."/>
            <person name="Mukherjee S."/>
            <person name="Reddy T.B.K."/>
            <person name="Daum C."/>
            <person name="Copeland A."/>
            <person name="Chen I.A."/>
            <person name="Ivanova N.N."/>
            <person name="Kyrpides N.C."/>
            <person name="Shapiro N."/>
            <person name="Eloe-Fadrosh E.A."/>
            <person name="Pietrasiak N."/>
        </authorList>
    </citation>
    <scope>NUCLEOTIDE SEQUENCE</scope>
    <source>
        <strain evidence="2">GSE-TBD4-15B</strain>
    </source>
</reference>
<sequence length="78" mass="8777">MSGRLENCQVGVFLAYVSPQGHSLIDRRLYLPQSWASDLDKRGKAGVPKPIQFATKPQLAKQMLQSAFEDFLKQILKS</sequence>
<evidence type="ECO:0000313" key="3">
    <source>
        <dbReference type="Proteomes" id="UP000707356"/>
    </source>
</evidence>
<comment type="caution">
    <text evidence="2">The sequence shown here is derived from an EMBL/GenBank/DDBJ whole genome shotgun (WGS) entry which is preliminary data.</text>
</comment>
<feature type="domain" description="Transposase IS701-like DDE" evidence="1">
    <location>
        <begin position="2"/>
        <end position="73"/>
    </location>
</feature>
<dbReference type="AlphaFoldDB" id="A0A951U499"/>
<proteinExistence type="predicted"/>
<accession>A0A951U499</accession>
<evidence type="ECO:0000313" key="2">
    <source>
        <dbReference type="EMBL" id="MBW4465493.1"/>
    </source>
</evidence>
<name>A0A951U499_9CYAN</name>
<dbReference type="EMBL" id="JAHHHV010000045">
    <property type="protein sequence ID" value="MBW4465493.1"/>
    <property type="molecule type" value="Genomic_DNA"/>
</dbReference>
<reference evidence="2" key="1">
    <citation type="submission" date="2021-05" db="EMBL/GenBank/DDBJ databases">
        <authorList>
            <person name="Pietrasiak N."/>
            <person name="Ward R."/>
            <person name="Stajich J.E."/>
            <person name="Kurbessoian T."/>
        </authorList>
    </citation>
    <scope>NUCLEOTIDE SEQUENCE</scope>
    <source>
        <strain evidence="2">GSE-TBD4-15B</strain>
    </source>
</reference>
<dbReference type="Proteomes" id="UP000707356">
    <property type="component" value="Unassembled WGS sequence"/>
</dbReference>
<dbReference type="Pfam" id="PF13546">
    <property type="entry name" value="DDE_5"/>
    <property type="match status" value="1"/>
</dbReference>
<evidence type="ECO:0000259" key="1">
    <source>
        <dbReference type="Pfam" id="PF13546"/>
    </source>
</evidence>